<proteinExistence type="predicted"/>
<dbReference type="RefSeq" id="WP_329507393.1">
    <property type="nucleotide sequence ID" value="NZ_BAAAYZ010000019.1"/>
</dbReference>
<protein>
    <submittedName>
        <fullName evidence="1">Uncharacterized protein</fullName>
    </submittedName>
</protein>
<reference evidence="1" key="1">
    <citation type="submission" date="2024-01" db="EMBL/GenBank/DDBJ databases">
        <title>First draft genome sequence data of TA4-1, the type strain of Gram-positive actinobacterium Streptomyces chiangmaiensis.</title>
        <authorList>
            <person name="Yasawong M."/>
            <person name="Nantapong N."/>
        </authorList>
    </citation>
    <scope>NUCLEOTIDE SEQUENCE</scope>
    <source>
        <strain evidence="1">TA4-1</strain>
    </source>
</reference>
<comment type="caution">
    <text evidence="1">The sequence shown here is derived from an EMBL/GenBank/DDBJ whole genome shotgun (WGS) entry which is preliminary data.</text>
</comment>
<keyword evidence="2" id="KW-1185">Reference proteome</keyword>
<accession>A0ABU7FFQ2</accession>
<evidence type="ECO:0000313" key="2">
    <source>
        <dbReference type="Proteomes" id="UP001333996"/>
    </source>
</evidence>
<gene>
    <name evidence="1" type="ORF">VXC91_13515</name>
</gene>
<sequence length="49" mass="5084">MTESAPQPVLPTEEQLREFAEAIALEPGPSDTGPPPGEILLTVTVDPAA</sequence>
<organism evidence="1 2">
    <name type="scientific">Streptomyces chiangmaiensis</name>
    <dbReference type="NCBI Taxonomy" id="766497"/>
    <lineage>
        <taxon>Bacteria</taxon>
        <taxon>Bacillati</taxon>
        <taxon>Actinomycetota</taxon>
        <taxon>Actinomycetes</taxon>
        <taxon>Kitasatosporales</taxon>
        <taxon>Streptomycetaceae</taxon>
        <taxon>Streptomyces</taxon>
    </lineage>
</organism>
<name>A0ABU7FFQ2_9ACTN</name>
<dbReference type="EMBL" id="JAYWVC010000033">
    <property type="protein sequence ID" value="MED7822971.1"/>
    <property type="molecule type" value="Genomic_DNA"/>
</dbReference>
<evidence type="ECO:0000313" key="1">
    <source>
        <dbReference type="EMBL" id="MED7822971.1"/>
    </source>
</evidence>
<dbReference type="Proteomes" id="UP001333996">
    <property type="component" value="Unassembled WGS sequence"/>
</dbReference>